<dbReference type="Pfam" id="PF01252">
    <property type="entry name" value="Peptidase_A8"/>
    <property type="match status" value="1"/>
</dbReference>
<keyword evidence="3 9" id="KW-0645">Protease</keyword>
<comment type="caution">
    <text evidence="9">Lacks conserved residue(s) required for the propagation of feature annotation.</text>
</comment>
<evidence type="ECO:0000256" key="7">
    <source>
        <dbReference type="ARBA" id="ARBA00022989"/>
    </source>
</evidence>
<evidence type="ECO:0000256" key="10">
    <source>
        <dbReference type="RuleBase" id="RU004181"/>
    </source>
</evidence>
<dbReference type="Proteomes" id="UP000007832">
    <property type="component" value="Unassembled WGS sequence"/>
</dbReference>
<accession>F9NU58</accession>
<proteinExistence type="inferred from homology"/>
<feature type="transmembrane region" description="Helical" evidence="9">
    <location>
        <begin position="76"/>
        <end position="104"/>
    </location>
</feature>
<keyword evidence="5 9" id="KW-0064">Aspartyl protease</keyword>
<dbReference type="EMBL" id="AFUN01000007">
    <property type="protein sequence ID" value="EGR97945.1"/>
    <property type="molecule type" value="Genomic_DNA"/>
</dbReference>
<dbReference type="HAMAP" id="MF_00161">
    <property type="entry name" value="LspA"/>
    <property type="match status" value="1"/>
</dbReference>
<feature type="transmembrane region" description="Helical" evidence="9">
    <location>
        <begin position="111"/>
        <end position="132"/>
    </location>
</feature>
<dbReference type="PATRIC" id="fig|1051006.4.peg.705"/>
<comment type="catalytic activity">
    <reaction evidence="9">
        <text>Release of signal peptides from bacterial membrane prolipoproteins. Hydrolyzes -Xaa-Yaa-Zaa-|-(S,diacylglyceryl)Cys-, in which Xaa is hydrophobic (preferably Leu), and Yaa (Ala or Ser) and Zaa (Gly or Ala) have small, neutral side chains.</text>
        <dbReference type="EC" id="3.4.23.36"/>
    </reaction>
</comment>
<organism evidence="11 12">
    <name type="scientific">[Propionibacterium] namnetense SK182B-JCVI</name>
    <dbReference type="NCBI Taxonomy" id="1051006"/>
    <lineage>
        <taxon>Bacteria</taxon>
        <taxon>Bacillati</taxon>
        <taxon>Actinomycetota</taxon>
        <taxon>Actinomycetes</taxon>
        <taxon>Propionibacteriales</taxon>
        <taxon>Propionibacteriaceae</taxon>
        <taxon>Cutibacterium</taxon>
    </lineage>
</organism>
<dbReference type="UniPathway" id="UPA00665"/>
<dbReference type="InterPro" id="IPR001872">
    <property type="entry name" value="Peptidase_A8"/>
</dbReference>
<evidence type="ECO:0000256" key="1">
    <source>
        <dbReference type="ARBA" id="ARBA00006139"/>
    </source>
</evidence>
<comment type="subcellular location">
    <subcellularLocation>
        <location evidence="9">Cell membrane</location>
        <topology evidence="9">Multi-pass membrane protein</topology>
    </subcellularLocation>
</comment>
<evidence type="ECO:0000256" key="6">
    <source>
        <dbReference type="ARBA" id="ARBA00022801"/>
    </source>
</evidence>
<evidence type="ECO:0000256" key="5">
    <source>
        <dbReference type="ARBA" id="ARBA00022750"/>
    </source>
</evidence>
<evidence type="ECO:0000256" key="3">
    <source>
        <dbReference type="ARBA" id="ARBA00022670"/>
    </source>
</evidence>
<sequence>MREVQAAPRASVSFNPTVLVGGQLRRWRLVMAAIAVLGYGLDQWTKAEAVAHLDPYAPPSWLGGFLTLRLIRNPGAAFSMGSTATVLISLFAVAMLVAVCVWGVPRARKRWSLIACGMLIAGICGNLTDRIFRAPGPLRGHVVDFISMPHFAVFNVADIFITCTAILVVLVTVFGHHEGDAGSRAVDDRS</sequence>
<comment type="similarity">
    <text evidence="1 9 10">Belongs to the peptidase A8 family.</text>
</comment>
<feature type="transmembrane region" description="Helical" evidence="9">
    <location>
        <begin position="152"/>
        <end position="174"/>
    </location>
</feature>
<dbReference type="AlphaFoldDB" id="F9NU58"/>
<dbReference type="GO" id="GO:0006508">
    <property type="term" value="P:proteolysis"/>
    <property type="evidence" value="ECO:0007669"/>
    <property type="project" value="UniProtKB-KW"/>
</dbReference>
<dbReference type="PANTHER" id="PTHR33695">
    <property type="entry name" value="LIPOPROTEIN SIGNAL PEPTIDASE"/>
    <property type="match status" value="1"/>
</dbReference>
<comment type="pathway">
    <text evidence="9">Protein modification; lipoprotein biosynthesis (signal peptide cleavage).</text>
</comment>
<dbReference type="GO" id="GO:0005886">
    <property type="term" value="C:plasma membrane"/>
    <property type="evidence" value="ECO:0007669"/>
    <property type="project" value="UniProtKB-SubCell"/>
</dbReference>
<keyword evidence="8 9" id="KW-0472">Membrane</keyword>
<evidence type="ECO:0000256" key="9">
    <source>
        <dbReference type="HAMAP-Rule" id="MF_00161"/>
    </source>
</evidence>
<comment type="caution">
    <text evidence="11">The sequence shown here is derived from an EMBL/GenBank/DDBJ whole genome shotgun (WGS) entry which is preliminary data.</text>
</comment>
<dbReference type="STRING" id="1574624.GCA_001642025_00241"/>
<dbReference type="PRINTS" id="PR00781">
    <property type="entry name" value="LIPOSIGPTASE"/>
</dbReference>
<dbReference type="eggNOG" id="COG0597">
    <property type="taxonomic scope" value="Bacteria"/>
</dbReference>
<evidence type="ECO:0000313" key="11">
    <source>
        <dbReference type="EMBL" id="EGR97945.1"/>
    </source>
</evidence>
<dbReference type="GO" id="GO:0004190">
    <property type="term" value="F:aspartic-type endopeptidase activity"/>
    <property type="evidence" value="ECO:0007669"/>
    <property type="project" value="UniProtKB-UniRule"/>
</dbReference>
<protein>
    <recommendedName>
        <fullName evidence="9">Lipoprotein signal peptidase</fullName>
        <ecNumber evidence="9">3.4.23.36</ecNumber>
    </recommendedName>
    <alternativeName>
        <fullName evidence="9">Prolipoprotein signal peptidase</fullName>
    </alternativeName>
    <alternativeName>
        <fullName evidence="9">Signal peptidase II</fullName>
        <shortName evidence="9">SPase II</shortName>
    </alternativeName>
</protein>
<name>F9NU58_9ACTN</name>
<keyword evidence="6 9" id="KW-0378">Hydrolase</keyword>
<dbReference type="PANTHER" id="PTHR33695:SF1">
    <property type="entry name" value="LIPOPROTEIN SIGNAL PEPTIDASE"/>
    <property type="match status" value="1"/>
</dbReference>
<keyword evidence="2 9" id="KW-1003">Cell membrane</keyword>
<evidence type="ECO:0000256" key="2">
    <source>
        <dbReference type="ARBA" id="ARBA00022475"/>
    </source>
</evidence>
<feature type="active site" evidence="9">
    <location>
        <position position="158"/>
    </location>
</feature>
<feature type="active site" evidence="9">
    <location>
        <position position="144"/>
    </location>
</feature>
<reference evidence="11 12" key="1">
    <citation type="submission" date="2011-07" db="EMBL/GenBank/DDBJ databases">
        <title>Genome Sequence of Propionibacterium acnes SK182B-JCVI.</title>
        <authorList>
            <person name="Durkin A.S."/>
            <person name="Madupu R."/>
            <person name="Hostetler J."/>
            <person name="Radune D."/>
            <person name="Torralba M."/>
            <person name="Methe B."/>
            <person name="Sutton G."/>
            <person name="Strausberg R.L."/>
            <person name="Nelson K.E."/>
        </authorList>
    </citation>
    <scope>NUCLEOTIDE SEQUENCE [LARGE SCALE GENOMIC DNA]</scope>
    <source>
        <strain evidence="11 12">SK182B-JCVI</strain>
    </source>
</reference>
<comment type="function">
    <text evidence="9">This protein specifically catalyzes the removal of signal peptides from prolipoproteins.</text>
</comment>
<evidence type="ECO:0000313" key="12">
    <source>
        <dbReference type="Proteomes" id="UP000007832"/>
    </source>
</evidence>
<evidence type="ECO:0000256" key="4">
    <source>
        <dbReference type="ARBA" id="ARBA00022692"/>
    </source>
</evidence>
<gene>
    <name evidence="9 11" type="primary">lspA</name>
    <name evidence="11" type="ORF">HMPREF1162_0589</name>
</gene>
<keyword evidence="4 9" id="KW-0812">Transmembrane</keyword>
<evidence type="ECO:0000256" key="8">
    <source>
        <dbReference type="ARBA" id="ARBA00023136"/>
    </source>
</evidence>
<keyword evidence="7 9" id="KW-1133">Transmembrane helix</keyword>
<dbReference type="EC" id="3.4.23.36" evidence="9"/>